<reference evidence="3 4" key="1">
    <citation type="journal article" date="2016" name="Environ. Microbiol.">
        <title>Genomic resolution of a cold subsurface aquifer community provides metabolic insights for novel microbes adapted to high CO concentrations.</title>
        <authorList>
            <person name="Probst A.J."/>
            <person name="Castelle C.J."/>
            <person name="Singh A."/>
            <person name="Brown C.T."/>
            <person name="Anantharaman K."/>
            <person name="Sharon I."/>
            <person name="Hug L.A."/>
            <person name="Burstein D."/>
            <person name="Emerson J.B."/>
            <person name="Thomas B.C."/>
            <person name="Banfield J.F."/>
        </authorList>
    </citation>
    <scope>NUCLEOTIDE SEQUENCE [LARGE SCALE GENOMIC DNA]</scope>
    <source>
        <strain evidence="3">CG2_30_54_11</strain>
    </source>
</reference>
<sequence>MPQKQLTLSILPETLAICRLEARTPIPDWAINDDSFFSITGTSDELSIVCPQDRVPADLPAERDWRALKVGGPFLFSLTGIMASLTAPLAEAEISVFALSTHDTDYVLVKQQHLEEARELLGTFCAIEE</sequence>
<dbReference type="InterPro" id="IPR016540">
    <property type="entry name" value="UCP008459"/>
</dbReference>
<dbReference type="Gene3D" id="3.30.2130.10">
    <property type="entry name" value="VC0802-like"/>
    <property type="match status" value="1"/>
</dbReference>
<dbReference type="STRING" id="1817892.AUK40_02655"/>
<accession>A0A1J5IKS9</accession>
<evidence type="ECO:0000259" key="1">
    <source>
        <dbReference type="Pfam" id="PF13840"/>
    </source>
</evidence>
<dbReference type="PANTHER" id="PTHR31131:SF6">
    <property type="entry name" value="CASTOR ACT DOMAIN-CONTAINING PROTEIN"/>
    <property type="match status" value="1"/>
</dbReference>
<dbReference type="InterPro" id="IPR027795">
    <property type="entry name" value="CASTOR_ACT_dom"/>
</dbReference>
<feature type="domain" description="A9CJY8-like N-terminal" evidence="2">
    <location>
        <begin position="14"/>
        <end position="58"/>
    </location>
</feature>
<dbReference type="SUPFAM" id="SSF55021">
    <property type="entry name" value="ACT-like"/>
    <property type="match status" value="2"/>
</dbReference>
<organism evidence="3 4">
    <name type="scientific">Candidatus Wirthbacteria bacterium CG2_30_54_11</name>
    <dbReference type="NCBI Taxonomy" id="1817892"/>
    <lineage>
        <taxon>Bacteria</taxon>
        <taxon>Candidatus Wirthbacteria</taxon>
    </lineage>
</organism>
<dbReference type="PIRSF" id="PIRSF008459">
    <property type="entry name" value="UCP008459"/>
    <property type="match status" value="1"/>
</dbReference>
<dbReference type="InterPro" id="IPR045865">
    <property type="entry name" value="ACT-like_dom_sf"/>
</dbReference>
<name>A0A1J5IKS9_9BACT</name>
<dbReference type="InterPro" id="IPR051719">
    <property type="entry name" value="CASTOR_mTORC1"/>
</dbReference>
<dbReference type="PANTHER" id="PTHR31131">
    <property type="entry name" value="CHROMOSOME 1, WHOLE GENOME SHOTGUN SEQUENCE"/>
    <property type="match status" value="1"/>
</dbReference>
<dbReference type="EMBL" id="MNZT01000048">
    <property type="protein sequence ID" value="OIP97749.1"/>
    <property type="molecule type" value="Genomic_DNA"/>
</dbReference>
<dbReference type="Pfam" id="PF21631">
    <property type="entry name" value="A9CJY8-like_N"/>
    <property type="match status" value="1"/>
</dbReference>
<evidence type="ECO:0000259" key="2">
    <source>
        <dbReference type="Pfam" id="PF21631"/>
    </source>
</evidence>
<evidence type="ECO:0000313" key="3">
    <source>
        <dbReference type="EMBL" id="OIP97749.1"/>
    </source>
</evidence>
<dbReference type="InterPro" id="IPR049447">
    <property type="entry name" value="A9CJY8-like_N"/>
</dbReference>
<comment type="caution">
    <text evidence="3">The sequence shown here is derived from an EMBL/GenBank/DDBJ whole genome shotgun (WGS) entry which is preliminary data.</text>
</comment>
<dbReference type="Proteomes" id="UP000183245">
    <property type="component" value="Unassembled WGS sequence"/>
</dbReference>
<protein>
    <submittedName>
        <fullName evidence="3">Amino acid-binding protein</fullName>
    </submittedName>
</protein>
<evidence type="ECO:0000313" key="4">
    <source>
        <dbReference type="Proteomes" id="UP000183245"/>
    </source>
</evidence>
<feature type="domain" description="CASTOR ACT" evidence="1">
    <location>
        <begin position="62"/>
        <end position="121"/>
    </location>
</feature>
<proteinExistence type="predicted"/>
<gene>
    <name evidence="3" type="ORF">AUK40_02655</name>
</gene>
<dbReference type="Pfam" id="PF13840">
    <property type="entry name" value="ACT_7"/>
    <property type="match status" value="1"/>
</dbReference>
<dbReference type="AlphaFoldDB" id="A0A1J5IKS9"/>